<dbReference type="GO" id="GO:0005737">
    <property type="term" value="C:cytoplasm"/>
    <property type="evidence" value="ECO:0007669"/>
    <property type="project" value="TreeGrafter"/>
</dbReference>
<feature type="region of interest" description="Disordered" evidence="1">
    <location>
        <begin position="3355"/>
        <end position="3386"/>
    </location>
</feature>
<organism evidence="4 5">
    <name type="scientific">Dimorphilus gyrociliatus</name>
    <dbReference type="NCBI Taxonomy" id="2664684"/>
    <lineage>
        <taxon>Eukaryota</taxon>
        <taxon>Metazoa</taxon>
        <taxon>Spiralia</taxon>
        <taxon>Lophotrochozoa</taxon>
        <taxon>Annelida</taxon>
        <taxon>Polychaeta</taxon>
        <taxon>Polychaeta incertae sedis</taxon>
        <taxon>Dinophilidae</taxon>
        <taxon>Dimorphilus</taxon>
    </lineage>
</organism>
<dbReference type="Pfam" id="PF14649">
    <property type="entry name" value="Spatacsin_C"/>
    <property type="match status" value="1"/>
</dbReference>
<evidence type="ECO:0000256" key="1">
    <source>
        <dbReference type="SAM" id="MobiDB-lite"/>
    </source>
</evidence>
<dbReference type="InterPro" id="IPR028085">
    <property type="entry name" value="FNIP_mid_dom"/>
</dbReference>
<feature type="domain" description="UDENN FNIP1/2-type" evidence="3">
    <location>
        <begin position="3220"/>
        <end position="3966"/>
    </location>
</feature>
<sequence>MILTETITFPHLIYSNNDIQGIFMDLRQEDLVNRLIIHSSASTADVLCNMNDWDTYTIPIQALKDGIKHKQLDTVAFYLRSKENMFSIEKKLTDLRSVDETRAICGLSLLENAVIEHIDNLQTRQFGESLLKLCLEHLYKMNKNAVNSLKMLKQIEEPTDLLESKIIICLDSLMNFIIKFRNLLTKDIKFSRHYSMQVLGDCPLNTKQITLLNEWSMLSKEQTILQGLKIQDVGFLQLYLDKICNDTDPHKSIVELGLNEVYNNLCQRKLDDACSLLLTLGFDWIKEIRKICKFTPDKKLRRYLTNVLTEKDLFDEVQSDLINYIYKLEDLYPCPSLSISKQHLQNSAKNSSSHLRLSLITKYESIAEKINVNCSDISKQTTSNVISGNYSNTLIDWVENWTEETRLFVLLDVILRKNDTPFQSNQITKAAWKYFVLYSKETELKLWIDNYFFKRNTVNRWPFNTQIFPDALSDLKLGTLSLREEILNYLYRGGIFAREEEDKNEGTGLKFLQRLSKSQETLMNLGTLNIPFDFGALTIDEAYRYFVKYCIDLDLPDLFYKFLCINQSDKFTEILEEFNINWIKLALNMLHNTDKQLYNIASANQLYLNQEIKTWKAMIENNKIDRGVCLLSLSDEDFTYIDGRDETNYNWYQRFLNNEKSFHSKHITLNDAIKTKYSSLDEIGLSKDEDFKKGPHFSQEIYAKRFGVVFNLNYVHYLKHSRPCFAFFNFLQSSNIKDGDSINKRLLKETYRTTCRIALQNFTKLDISASCVAFLEMLDLESFSLRLHLQIAKVIYDYRRAILNCTIEEKRPLELKLQQNITSSLLKCMEKQNADLSNILEDFEEAAVNTLNNDSLDPSDSKTFRHWNLISLFCKSYSVEVSNKFLLNASRNNNWLSFILYSHLYQYPSRELYEYLKFFTNKALQEHLHYVITTAENVQKASLTGDSTPKVTRKTKQKIFGDDETDESRIEITPKKVAKMLSEVESEDLLGLVLACERHQDTFKMLSNIAIEYKNPVLACIASCYENVELLTAMTSYLLSQSESKSLDLNNQLSIEKFSDFSLTLIHDGYLTIALAIIHFLTFCKQCSSGCYLEESIEHLQRYKSALDIPRSEVHTNCSVFDQEWTINFASNVSGRLADILPLASSIDVMRIFNKYEIFPKDCNIENIIESLILCQEYKMKVLPSKLLEKDKRETEEITEKFLKINEYENAKTFASLNSLSLDSICLKKIRYEKIKSRNLENRQNSSVIRRFWFWANDLLTTNRCSIEKAIQFYQEELLESVTAEEELLLTKFLLNWLSLDEKSKDIITSFTKKYWQCKIELLKKTGQICKIDEETKLFRKIVEFLPQNLNLKEFHYEHESLIDKDTKNAVSKIVCFLLEEGDVLRAIELCQTLNCPENNLTIVLNCMGLAQSLITPNTIDENLKTILCCQRQQEIPPKRHSSVSVFALPRSTSVISWIEDDEELLNDEVTSAIELLCSVVNPEFSGYCERILVTYKISKLVNLTYDSVVKEDALSVVKLLLNQRLKSKYTLTKDFMKFSYLSYEKIAHFLSDMILSTFENGHITDKEVSVSQLIQICPAPSLLGNDLTSFVSHFNLENADSKHLTLNVELLIKAHDCHTISCNTEGICNVLLAVRKLTAALASRQEFSLLIQLILGIRRYNEMYEALDVLKSNGKLGMLMQKAERDDASLRTALLDYLKPNEAGDGEIYDLLMRNFSMHIEMAEANEKLAKVCLQSLPEKVGKGFEELLKNSIEYYQRASCEYLKNDCVKLAENCLRRAKLSALQIFLLSSKPTRYIVNCNKEEALNFAMTHKNCHHVHIVLEAYEMQREWANILFHRIILNSDFQFIEDFKVRYKLTDELITKICERKEILRSHTTKSNLMKFLISYCKENAECVLKQAARIGLHEVTTTQINDIPTTRGEGVTTEDPFAEEEKRIYYEYTIKTGKDFDDKWIDLDKSNKGLETVKHVSLSDAHRLGATIELKYNFIFYGHFISKVTITTGGFLYLSDFVHQHITRCQYMAPLMANIDTSIGEHSTVYYAYNRTVFVAEWRKVHIKDHKNSGTFHFQVVWFNDGLIYFNYKDLPLKIAKISDLKHPVTVGLSDAYYIDQILGNIIRRRIFEYHSLNVRFDDIGNRTTVEIKLLPTCIQIRDCWKCVTAKIGFDCNWCPETGYCSDGTDRFRQSYYSNGCHMRKITFCPHQKKTKKKHKKAIKTTTLEFLSALTSSIERESTITSITERESTIDISTQTNIQTKTIQREKFSTIMKTSPKLINTDETTHKSTLKTTDNNKREETTTSIDINTTSCDQEGWTPKPTPLPHGKKDKSKSSSNNSGAVVAIVIVVLVLLGLIFGVVGWVIYAYRNPSTSSGRWFKRNGTAGDKYEVRIGSAGSQSNAYAVAKRCLWKVSMFILDQQFAGQNISASSCPVNVTGKLKDFQRFSPFKGTGMFTYCPLYVKVERWQDRINELNPIVEMKPMCRSHENFNKRVSHFTIILQSSLVSLDNSLKNSLWITPVPFIASTQCIAIAVKMKSLTTTIKEDSSYHLLSLYHYKISGRVLPSWLSSTDLSKDDFTSPKRINYIWGRGGVELILSQEGKLIVSIDHFRTFQVVLFNWASLKKFHYNTSKIELFDALSLGDSLLLATNAGLYKLYMYKLPYDENIDKTISDKSYLRDISPKHLRATPLHVPSVNKINVVGFTSEKIWLKENKRWLELKRVCNESCHIIDVRILPSNSLEMLLLTRTKQKYRVVKRSLETENYIREIRSQGDFKGIAHSPFVSFNPPCYYLLGSKVISIEGINGDEKILTNEAVIDVILDRFSRVYLVTKDGRLLFKEITGNLVQFYPSIYWNKAFDNQDPIKGYTILGGLLDEDGELMLIVKGKEIMRVKVEFERISSFIYDNPYPIQFLYYFESLRKYTREVRLIIDNMNYFDNQTNSKSSLKSISSVQALNILIRHIIRDYDSSFYGSYLNRNSLNLIDEWQENMKDALTHSSPWSDSVRLENLDLSKTWSSEIPTDIHIDYGETFSFSIVVEPLLDAWAFESAHLSVRTLERSSSLEITVNRNVNWYNSSITFQISLINKRLMKSSSDTWDKNFIPVELKLLCPFKTCQKNWIKTRPMHILTVYLGCPNSLSIYFDPEMSRKELWRRLQKKAKGCWWSNDGIPCFYKNDRFYPMFTIYDWITDNKTIYQGNYTLELIGGGANYLENIRHFDNVTLERINGKNENKILRIYAEKDSIISIVLPPQNSQPITIGLSHVLVEMPNIRLVCMRNDRKLIFDSSCSSNVLPYGTLGNMMFGTLEMAKEPMLKINKINFDSNHQLMMTKLFYLPDKYKSRLYPKLCTENDDGDDIDFGRLSKTRSLPRDLPKNSRDDDDDSETDSVHSGSYHQRNSLIKRYEKSMKTSLEQECFLQNSSQFCEGSRKNLIGLALLFTLSSDEREADEFQKFFFNHITILENHTWKIVQSFEKSFQCDPKSLQTALLTSFSNFKEGFRDLLRAPRIKKPLWLSMASENDLQSYENFMDSLAFLTKTCDTKHNGFFTSCLLTAVLTRHLSWVPTVAPADAGLSETYLNKHSAKWLTTLAKSHPYNPLWAQLSDVYGAVGDPPLLTRVIVVGKRQSLVQKLITVLSYFIRCSTVREQTPSRPPVNESDTNPKMSATSKLYPDLSEFSSSATNYSKNEPVANIQKKSPPTTRLYPNPKEIMKRECLDTPHSIENRARRVEAISVGRMNEKKPVQDELSIFDEYFDGSTECDLSHVPIRPRSLEFRNPKRDDKIRPPSTASITDHLEEISLPKKPSHSPPSVEAGIASNLFAGYTNRYMSDFVIQGTSETNFTPRMIDDLIAYVKENILDEPVSEACCIVADTDNFTIKVHTCLSSMPDRVCAHEISTPSTLVSDLLYSVLQLYKLKMSSEFCAMHVEDCLQQIYFKSKILAQVVKCSGGRQLSRPELSKQIDADESDIPLLCKVASTHMSRHIET</sequence>
<name>A0A7I8VS58_9ANNE</name>
<protein>
    <submittedName>
        <fullName evidence="4">DgyrCDS7789</fullName>
    </submittedName>
</protein>
<dbReference type="PROSITE" id="PS51836">
    <property type="entry name" value="DENN_FNIP12"/>
    <property type="match status" value="1"/>
</dbReference>
<dbReference type="InterPro" id="IPR028107">
    <property type="entry name" value="Spatacsin_C_dom"/>
</dbReference>
<keyword evidence="5" id="KW-1185">Reference proteome</keyword>
<dbReference type="Proteomes" id="UP000549394">
    <property type="component" value="Unassembled WGS sequence"/>
</dbReference>
<dbReference type="PANTHER" id="PTHR13650:SF0">
    <property type="entry name" value="SPATACSIN"/>
    <property type="match status" value="1"/>
</dbReference>
<evidence type="ECO:0000313" key="5">
    <source>
        <dbReference type="Proteomes" id="UP000549394"/>
    </source>
</evidence>
<dbReference type="OrthoDB" id="6285106at2759"/>
<reference evidence="4 5" key="1">
    <citation type="submission" date="2020-08" db="EMBL/GenBank/DDBJ databases">
        <authorList>
            <person name="Hejnol A."/>
        </authorList>
    </citation>
    <scope>NUCLEOTIDE SEQUENCE [LARGE SCALE GENOMIC DNA]</scope>
</reference>
<dbReference type="Pfam" id="PF22846">
    <property type="entry name" value="CATSPERG_C"/>
    <property type="match status" value="1"/>
</dbReference>
<feature type="transmembrane region" description="Helical" evidence="2">
    <location>
        <begin position="2335"/>
        <end position="2359"/>
    </location>
</feature>
<proteinExistence type="predicted"/>
<gene>
    <name evidence="4" type="ORF">DGYR_LOCUS7436</name>
</gene>
<dbReference type="InterPro" id="IPR037545">
    <property type="entry name" value="DENN_FNIP1/2"/>
</dbReference>
<feature type="transmembrane region" description="Helical" evidence="2">
    <location>
        <begin position="1988"/>
        <end position="2008"/>
    </location>
</feature>
<accession>A0A7I8VS58</accession>
<evidence type="ECO:0000259" key="3">
    <source>
        <dbReference type="PROSITE" id="PS51836"/>
    </source>
</evidence>
<dbReference type="InterPro" id="IPR026156">
    <property type="entry name" value="FNIP_fam"/>
</dbReference>
<keyword evidence="2" id="KW-0812">Transmembrane</keyword>
<dbReference type="Pfam" id="PF14638">
    <property type="entry name" value="FNIP_C"/>
    <property type="match status" value="1"/>
</dbReference>
<feature type="region of interest" description="Disordered" evidence="1">
    <location>
        <begin position="2273"/>
        <end position="2331"/>
    </location>
</feature>
<keyword evidence="2" id="KW-1133">Transmembrane helix</keyword>
<feature type="compositionally biased region" description="Basic and acidic residues" evidence="1">
    <location>
        <begin position="3358"/>
        <end position="3367"/>
    </location>
</feature>
<dbReference type="PRINTS" id="PR02073">
    <property type="entry name" value="FOLLICULNIP1"/>
</dbReference>
<dbReference type="PANTHER" id="PTHR13650">
    <property type="entry name" value="SPATACSIN"/>
    <property type="match status" value="1"/>
</dbReference>
<comment type="caution">
    <text evidence="4">The sequence shown here is derived from an EMBL/GenBank/DDBJ whole genome shotgun (WGS) entry which is preliminary data.</text>
</comment>
<dbReference type="InterPro" id="IPR028103">
    <property type="entry name" value="Spatacsin"/>
</dbReference>
<dbReference type="Pfam" id="PF14637">
    <property type="entry name" value="FNIP_M"/>
    <property type="match status" value="1"/>
</dbReference>
<dbReference type="InterPro" id="IPR028086">
    <property type="entry name" value="FNIP_C_dom"/>
</dbReference>
<evidence type="ECO:0000256" key="2">
    <source>
        <dbReference type="SAM" id="Phobius"/>
    </source>
</evidence>
<feature type="compositionally biased region" description="Polar residues" evidence="1">
    <location>
        <begin position="2296"/>
        <end position="2307"/>
    </location>
</feature>
<dbReference type="InterPro" id="IPR053873">
    <property type="entry name" value="CATSPERG_C"/>
</dbReference>
<keyword evidence="2" id="KW-0472">Membrane</keyword>
<evidence type="ECO:0000313" key="4">
    <source>
        <dbReference type="EMBL" id="CAD5119151.1"/>
    </source>
</evidence>
<dbReference type="EMBL" id="CAJFCJ010000009">
    <property type="protein sequence ID" value="CAD5119151.1"/>
    <property type="molecule type" value="Genomic_DNA"/>
</dbReference>